<reference evidence="1" key="1">
    <citation type="submission" date="2006-10" db="EMBL/GenBank/DDBJ databases">
        <authorList>
            <person name="Amadeo P."/>
            <person name="Zhao Q."/>
            <person name="Wortman J."/>
            <person name="Fraser-Liggett C."/>
            <person name="Carlton J."/>
        </authorList>
    </citation>
    <scope>NUCLEOTIDE SEQUENCE</scope>
    <source>
        <strain evidence="1">G3</strain>
    </source>
</reference>
<sequence>MISKIYSKPGLESLRDNFIKVAKEFETPYFSLSTINITPRNLKQISAAIDAILSEQTTAIIDSVLRESKFIIESVIKSQNEMNPLDKSLLEQLQMQLIQIYQATKQDLSKINPLANNIEILKLTVLNTLIDSPSIYSLSKLGHLRTYYDLVQSIGVLIQNTVNEVKSKFEQNHQTVQKINEFLDFYFKGVEIRAEFNRDPFNKKTINNALKLLNEIKSNDIKQVFTSYGLTQFSNLIVEIENLTEKCQSELENVKPFEIQNMINVPTKELAQVVCNAVRLYQAVIVKSSARSDLYSDAKNSKLLKEEANKLQDVCNNLLLQESFPTVKLYENVKIFLEHIESVIKNVGSEIFEKETMPAMSVIKNELYKHVNPAPPDVNDVIKYSAVLSDKIERTYQLIVSDNDSFSLEDFCQQFGKLKDEIVLVLKQISIGKHMSEYLIVSRFALASLSKTIDMFLMRENVMEFQDLMKQLNDLQIMIQNMVGLINSLEIVHFHSKEIEARSIEEVIDIDTIFIFIASQFINFSKSLAFLSNLPEFTFSPLLKYQYGLIKDKVTYLSNLSYNDPQTVIQTLDGMDLNEIHLFVKSVSPLSHNPKLSSSFTAITNNLALFKQYSDHDRLDDKSIVEYKQRIQNSGQFINDPMLRHYFNELLKSNDSLLFQQFTNSTAFILEDEIPKSFHTNLDQNTRLAMIEIYQKTLQFSSRIPHKTIFTSPFYSSNDSPLSKYAKEFYSNQSNGIDPSKVISAISETKNLPIFISSELENLKNINSTSNTLPLIRALSLFTDKSQFITCSQKMLVISFEKCKISLLNMANILQQADEKIRTDGQQHDPFLRSLLESSRKASIQWSTLTIDHAKDVISQLKNIKLVQLKLPLIYLYSSYDPSISQILNNSIMIEFFQSYIELFNSFYNMFYNYVIEFFHELENAKCCTGIQLSLISKLCQTFACSKRLTTISFIDAHDVYAEMTNYKEKIHQQVLEKITSRSLYLKVAADFALIADAMEVFDPLETLNPKIILQINSMYGFFLMSGVQSLTSIAQKKYYVDLSVSCINSMILFSKNQGMESFAQMIEYMKSMRDFIYSSDFAEKSNDYCSGTSQGFNAIIDICRREITGDDLRQFAELQRL</sequence>
<dbReference type="KEGG" id="tva:4748219"/>
<name>A2FX29_TRIV3</name>
<evidence type="ECO:0000313" key="2">
    <source>
        <dbReference type="Proteomes" id="UP000001542"/>
    </source>
</evidence>
<dbReference type="Proteomes" id="UP000001542">
    <property type="component" value="Unassembled WGS sequence"/>
</dbReference>
<dbReference type="VEuPathDB" id="TrichDB:TVAGG3_0008070"/>
<keyword evidence="2" id="KW-1185">Reference proteome</keyword>
<dbReference type="VEuPathDB" id="TrichDB:TVAG_251040"/>
<dbReference type="RefSeq" id="XP_001303463.1">
    <property type="nucleotide sequence ID" value="XM_001303462.1"/>
</dbReference>
<evidence type="ECO:0000313" key="1">
    <source>
        <dbReference type="EMBL" id="EAX90533.1"/>
    </source>
</evidence>
<dbReference type="EMBL" id="DS114100">
    <property type="protein sequence ID" value="EAX90533.1"/>
    <property type="molecule type" value="Genomic_DNA"/>
</dbReference>
<reference evidence="1" key="2">
    <citation type="journal article" date="2007" name="Science">
        <title>Draft genome sequence of the sexually transmitted pathogen Trichomonas vaginalis.</title>
        <authorList>
            <person name="Carlton J.M."/>
            <person name="Hirt R.P."/>
            <person name="Silva J.C."/>
            <person name="Delcher A.L."/>
            <person name="Schatz M."/>
            <person name="Zhao Q."/>
            <person name="Wortman J.R."/>
            <person name="Bidwell S.L."/>
            <person name="Alsmark U.C.M."/>
            <person name="Besteiro S."/>
            <person name="Sicheritz-Ponten T."/>
            <person name="Noel C.J."/>
            <person name="Dacks J.B."/>
            <person name="Foster P.G."/>
            <person name="Simillion C."/>
            <person name="Van de Peer Y."/>
            <person name="Miranda-Saavedra D."/>
            <person name="Barton G.J."/>
            <person name="Westrop G.D."/>
            <person name="Mueller S."/>
            <person name="Dessi D."/>
            <person name="Fiori P.L."/>
            <person name="Ren Q."/>
            <person name="Paulsen I."/>
            <person name="Zhang H."/>
            <person name="Bastida-Corcuera F.D."/>
            <person name="Simoes-Barbosa A."/>
            <person name="Brown M.T."/>
            <person name="Hayes R.D."/>
            <person name="Mukherjee M."/>
            <person name="Okumura C.Y."/>
            <person name="Schneider R."/>
            <person name="Smith A.J."/>
            <person name="Vanacova S."/>
            <person name="Villalvazo M."/>
            <person name="Haas B.J."/>
            <person name="Pertea M."/>
            <person name="Feldblyum T.V."/>
            <person name="Utterback T.R."/>
            <person name="Shu C.L."/>
            <person name="Osoegawa K."/>
            <person name="de Jong P.J."/>
            <person name="Hrdy I."/>
            <person name="Horvathova L."/>
            <person name="Zubacova Z."/>
            <person name="Dolezal P."/>
            <person name="Malik S.B."/>
            <person name="Logsdon J.M. Jr."/>
            <person name="Henze K."/>
            <person name="Gupta A."/>
            <person name="Wang C.C."/>
            <person name="Dunne R.L."/>
            <person name="Upcroft J.A."/>
            <person name="Upcroft P."/>
            <person name="White O."/>
            <person name="Salzberg S.L."/>
            <person name="Tang P."/>
            <person name="Chiu C.-H."/>
            <person name="Lee Y.-S."/>
            <person name="Embley T.M."/>
            <person name="Coombs G.H."/>
            <person name="Mottram J.C."/>
            <person name="Tachezy J."/>
            <person name="Fraser-Liggett C.M."/>
            <person name="Johnson P.J."/>
        </authorList>
    </citation>
    <scope>NUCLEOTIDE SEQUENCE [LARGE SCALE GENOMIC DNA]</scope>
    <source>
        <strain evidence="1">G3</strain>
    </source>
</reference>
<accession>A2FX29</accession>
<protein>
    <submittedName>
        <fullName evidence="1">Uncharacterized protein</fullName>
    </submittedName>
</protein>
<dbReference type="InParanoid" id="A2FX29"/>
<dbReference type="AlphaFoldDB" id="A2FX29"/>
<organism evidence="1 2">
    <name type="scientific">Trichomonas vaginalis (strain ATCC PRA-98 / G3)</name>
    <dbReference type="NCBI Taxonomy" id="412133"/>
    <lineage>
        <taxon>Eukaryota</taxon>
        <taxon>Metamonada</taxon>
        <taxon>Parabasalia</taxon>
        <taxon>Trichomonadida</taxon>
        <taxon>Trichomonadidae</taxon>
        <taxon>Trichomonas</taxon>
    </lineage>
</organism>
<gene>
    <name evidence="1" type="ORF">TVAG_251040</name>
</gene>
<proteinExistence type="predicted"/>